<comment type="caution">
    <text evidence="2">The sequence shown here is derived from an EMBL/GenBank/DDBJ whole genome shotgun (WGS) entry which is preliminary data.</text>
</comment>
<dbReference type="RefSeq" id="WP_037498700.1">
    <property type="nucleotide sequence ID" value="NZ_JJMU01000031.1"/>
</dbReference>
<dbReference type="Pfam" id="PF01370">
    <property type="entry name" value="Epimerase"/>
    <property type="match status" value="1"/>
</dbReference>
<dbReference type="Proteomes" id="UP000031802">
    <property type="component" value="Unassembled WGS sequence"/>
</dbReference>
<proteinExistence type="predicted"/>
<gene>
    <name evidence="2" type="ORF">DI53_2106</name>
</gene>
<dbReference type="GO" id="GO:0004029">
    <property type="term" value="F:aldehyde dehydrogenase (NAD+) activity"/>
    <property type="evidence" value="ECO:0007669"/>
    <property type="project" value="TreeGrafter"/>
</dbReference>
<feature type="domain" description="NAD-dependent epimerase/dehydratase" evidence="1">
    <location>
        <begin position="2"/>
        <end position="219"/>
    </location>
</feature>
<protein>
    <submittedName>
        <fullName evidence="2">NAD-dependent epimerase/dehydratase</fullName>
    </submittedName>
</protein>
<keyword evidence="3" id="KW-1185">Reference proteome</keyword>
<accession>A0A0B8T711</accession>
<dbReference type="InterPro" id="IPR001509">
    <property type="entry name" value="Epimerase_deHydtase"/>
</dbReference>
<dbReference type="GO" id="GO:0005737">
    <property type="term" value="C:cytoplasm"/>
    <property type="evidence" value="ECO:0007669"/>
    <property type="project" value="TreeGrafter"/>
</dbReference>
<dbReference type="eggNOG" id="COG0451">
    <property type="taxonomic scope" value="Bacteria"/>
</dbReference>
<evidence type="ECO:0000313" key="3">
    <source>
        <dbReference type="Proteomes" id="UP000031802"/>
    </source>
</evidence>
<dbReference type="AlphaFoldDB" id="A0A0B8T711"/>
<dbReference type="SUPFAM" id="SSF51735">
    <property type="entry name" value="NAD(P)-binding Rossmann-fold domains"/>
    <property type="match status" value="1"/>
</dbReference>
<dbReference type="OrthoDB" id="596910at2"/>
<dbReference type="PANTHER" id="PTHR48079">
    <property type="entry name" value="PROTEIN YEEZ"/>
    <property type="match status" value="1"/>
</dbReference>
<dbReference type="PATRIC" id="fig|1229276.3.peg.2170"/>
<organism evidence="2 3">
    <name type="scientific">Sphingobacterium deserti</name>
    <dbReference type="NCBI Taxonomy" id="1229276"/>
    <lineage>
        <taxon>Bacteria</taxon>
        <taxon>Pseudomonadati</taxon>
        <taxon>Bacteroidota</taxon>
        <taxon>Sphingobacteriia</taxon>
        <taxon>Sphingobacteriales</taxon>
        <taxon>Sphingobacteriaceae</taxon>
        <taxon>Sphingobacterium</taxon>
    </lineage>
</organism>
<dbReference type="EMBL" id="JJMU01000031">
    <property type="protein sequence ID" value="KGE14089.1"/>
    <property type="molecule type" value="Genomic_DNA"/>
</dbReference>
<name>A0A0B8T711_9SPHI</name>
<reference evidence="3" key="1">
    <citation type="submission" date="2014-04" db="EMBL/GenBank/DDBJ databases">
        <title>Whole-Genome optical mapping and complete genome sequence of Sphingobacterium deserti sp. nov., a new spaces isolated from desert in the west of China.</title>
        <authorList>
            <person name="Teng C."/>
            <person name="Zhou Z."/>
            <person name="Li X."/>
            <person name="Chen M."/>
            <person name="Lin M."/>
            <person name="Wang L."/>
            <person name="Su S."/>
            <person name="Zhang C."/>
            <person name="Zhang W."/>
        </authorList>
    </citation>
    <scope>NUCLEOTIDE SEQUENCE [LARGE SCALE GENOMIC DNA]</scope>
    <source>
        <strain evidence="3">ACCC05744</strain>
    </source>
</reference>
<sequence length="331" mass="35917">MVFVTGGTGFLGSTLIKLLTDQGVAVVAIKREHSVIPETLRSSSLIQWINADITDYFTLSDIFGGVTQVYHCAAKISYQPEDFAAMLHANIEGTKHIVNLCLEHGARLVHVSSIATLGVSKRGELLSESSKWDEGAENSKYAVSKYESEMEVWRGIVEGLDAVIVNPSVIMGIGAGTKGSGVIFNMVQKGLKIYPPGTVGIVDVEDVAKVMIVLMDQVAISGERFILNSENLTNKDLLERISKLLNKPSPTVAAKPFMLSIAWRAAKLIALIKRERPSLTRDAAKAAASKLAYSNQKITDTTGYIFKPVDVTLKEISLALNPNTINQTELL</sequence>
<dbReference type="InterPro" id="IPR051783">
    <property type="entry name" value="NAD(P)-dependent_oxidoreduct"/>
</dbReference>
<reference evidence="2 3" key="2">
    <citation type="journal article" date="2015" name="PLoS ONE">
        <title>Whole-Genome Optical Mapping and Finished Genome Sequence of Sphingobacterium deserti sp. nov., a New Species Isolated from the Western Desert of China.</title>
        <authorList>
            <person name="Teng C."/>
            <person name="Zhou Z."/>
            <person name="Molnar I."/>
            <person name="Li X."/>
            <person name="Tang R."/>
            <person name="Chen M."/>
            <person name="Wang L."/>
            <person name="Su S."/>
            <person name="Zhang W."/>
            <person name="Lin M."/>
        </authorList>
    </citation>
    <scope>NUCLEOTIDE SEQUENCE [LARGE SCALE GENOMIC DNA]</scope>
    <source>
        <strain evidence="3">ACCC05744</strain>
    </source>
</reference>
<evidence type="ECO:0000313" key="2">
    <source>
        <dbReference type="EMBL" id="KGE14089.1"/>
    </source>
</evidence>
<dbReference type="STRING" id="1229276.DI53_2106"/>
<dbReference type="Gene3D" id="3.40.50.720">
    <property type="entry name" value="NAD(P)-binding Rossmann-like Domain"/>
    <property type="match status" value="1"/>
</dbReference>
<dbReference type="PANTHER" id="PTHR48079:SF6">
    <property type="entry name" value="NAD(P)-BINDING DOMAIN-CONTAINING PROTEIN-RELATED"/>
    <property type="match status" value="1"/>
</dbReference>
<evidence type="ECO:0000259" key="1">
    <source>
        <dbReference type="Pfam" id="PF01370"/>
    </source>
</evidence>
<dbReference type="InterPro" id="IPR036291">
    <property type="entry name" value="NAD(P)-bd_dom_sf"/>
</dbReference>